<gene>
    <name evidence="4" type="ORF">K431DRAFT_281761</name>
</gene>
<comment type="similarity">
    <text evidence="1">Belongs to the Bcl-2 family.</text>
</comment>
<feature type="compositionally biased region" description="Pro residues" evidence="3">
    <location>
        <begin position="289"/>
        <end position="302"/>
    </location>
</feature>
<feature type="compositionally biased region" description="Polar residues" evidence="3">
    <location>
        <begin position="20"/>
        <end position="30"/>
    </location>
</feature>
<comment type="caution">
    <text evidence="4">The sequence shown here is derived from an EMBL/GenBank/DDBJ whole genome shotgun (WGS) entry which is preliminary data.</text>
</comment>
<feature type="compositionally biased region" description="Polar residues" evidence="3">
    <location>
        <begin position="522"/>
        <end position="541"/>
    </location>
</feature>
<feature type="compositionally biased region" description="Polar residues" evidence="3">
    <location>
        <begin position="667"/>
        <end position="686"/>
    </location>
</feature>
<feature type="compositionally biased region" description="Polar residues" evidence="3">
    <location>
        <begin position="227"/>
        <end position="242"/>
    </location>
</feature>
<dbReference type="GO" id="GO:0042981">
    <property type="term" value="P:regulation of apoptotic process"/>
    <property type="evidence" value="ECO:0007669"/>
    <property type="project" value="InterPro"/>
</dbReference>
<reference evidence="4" key="1">
    <citation type="journal article" date="2020" name="Stud. Mycol.">
        <title>101 Dothideomycetes genomes: a test case for predicting lifestyles and emergence of pathogens.</title>
        <authorList>
            <person name="Haridas S."/>
            <person name="Albert R."/>
            <person name="Binder M."/>
            <person name="Bloem J."/>
            <person name="Labutti K."/>
            <person name="Salamov A."/>
            <person name="Andreopoulos B."/>
            <person name="Baker S."/>
            <person name="Barry K."/>
            <person name="Bills G."/>
            <person name="Bluhm B."/>
            <person name="Cannon C."/>
            <person name="Castanera R."/>
            <person name="Culley D."/>
            <person name="Daum C."/>
            <person name="Ezra D."/>
            <person name="Gonzalez J."/>
            <person name="Henrissat B."/>
            <person name="Kuo A."/>
            <person name="Liang C."/>
            <person name="Lipzen A."/>
            <person name="Lutzoni F."/>
            <person name="Magnuson J."/>
            <person name="Mondo S."/>
            <person name="Nolan M."/>
            <person name="Ohm R."/>
            <person name="Pangilinan J."/>
            <person name="Park H.-J."/>
            <person name="Ramirez L."/>
            <person name="Alfaro M."/>
            <person name="Sun H."/>
            <person name="Tritt A."/>
            <person name="Yoshinaga Y."/>
            <person name="Zwiers L.-H."/>
            <person name="Turgeon B."/>
            <person name="Goodwin S."/>
            <person name="Spatafora J."/>
            <person name="Crous P."/>
            <person name="Grigoriev I."/>
        </authorList>
    </citation>
    <scope>NUCLEOTIDE SEQUENCE</scope>
    <source>
        <strain evidence="4">CBS 116435</strain>
    </source>
</reference>
<feature type="compositionally biased region" description="Basic and acidic residues" evidence="3">
    <location>
        <begin position="745"/>
        <end position="754"/>
    </location>
</feature>
<feature type="compositionally biased region" description="Polar residues" evidence="3">
    <location>
        <begin position="162"/>
        <end position="180"/>
    </location>
</feature>
<keyword evidence="5" id="KW-1185">Reference proteome</keyword>
<accession>A0A9P4QFR2</accession>
<dbReference type="Proteomes" id="UP000799441">
    <property type="component" value="Unassembled WGS sequence"/>
</dbReference>
<dbReference type="PROSITE" id="PS01258">
    <property type="entry name" value="BH2"/>
    <property type="match status" value="1"/>
</dbReference>
<dbReference type="InterPro" id="IPR020726">
    <property type="entry name" value="Bcl2_BH2_motif_CS"/>
</dbReference>
<evidence type="ECO:0000313" key="4">
    <source>
        <dbReference type="EMBL" id="KAF2724808.1"/>
    </source>
</evidence>
<evidence type="ECO:0000256" key="3">
    <source>
        <dbReference type="SAM" id="MobiDB-lite"/>
    </source>
</evidence>
<feature type="compositionally biased region" description="Polar residues" evidence="3">
    <location>
        <begin position="40"/>
        <end position="60"/>
    </location>
</feature>
<feature type="compositionally biased region" description="Low complexity" evidence="3">
    <location>
        <begin position="255"/>
        <end position="276"/>
    </location>
</feature>
<feature type="compositionally biased region" description="Low complexity" evidence="3">
    <location>
        <begin position="639"/>
        <end position="653"/>
    </location>
</feature>
<feature type="region of interest" description="Disordered" evidence="3">
    <location>
        <begin position="1"/>
        <end position="60"/>
    </location>
</feature>
<sequence>MSQQFNYPPPPPSPNPGSNATAGYSPSLQRQHPGGPVSPPSLTTNFLRTQGSAGLQQQVHTPVSAVSPAAYAFSPLTPSALHPRTPATFFSPVQGPQANPPPSPSMAAPYNPQQWTQRGHGGSHLAFQRNSPMAQDTREITGMEAAMPSPPPPYSPQNPTPLTGSRSATINDVAGFSTSPLPAGSPGMNAPSANRGQSPSFPPPPGAPSRHRERSASGLANRLANLTGRNRQVSNDIVQNQSAAAQLPMPRPPAARRAASTGHMPPASTASPTPASGRGSPERSWHPGMPLPPPPPGPPPPGVRSQSLNRPLMGGSSRSAASDSSQGTDNTIRVRAQAPSLGAVPPTPANWMEGDSLPQPQQAEVQSPMEIGDDSLRQPLRIETGASNDATTLSRRPARRDQSAQGIRERRSRSRAAKEWRDSTSQPSSEESKPSDLVLGDTMGGSISRRREHMRTTSSADALSPQAQPKHSPGAMAQANRATTDATNSILTPPYTPAVRNQSAEPPQRRAPQPPNSAASDRQISTILQTPNEDTTASTPHSPARATSRPPSSGSAKPAAKLDAFALQALERYRRFVEKEVVAKSDEERLELFATFIVHESRLRRDKYFGAYNSMAADIGDLTRDMWRSYSHTSKRAVTPSTSMSSSDPTMPSWASDGQPASAHGNIPSSATSLDGLTPGTDTASTGDAAEVLERSESRQWDKAFKPSLSPIPSMAQSSAHDDEGSSRGRTQSRWWESETGSIGRPDRMEKSRRETKYMGVSPATFMEAAQPSPANTRNTPTPGASFQSFQSAGYGPDEYPPEKQGWHEDMYDTPIPTPATGRKLLKVPTPGFEPLDVSRLVTLPPPYPRHHPAVNNSHPLLSDLRNEYRTLADLDEIEQIKERYQEEAVVVMSREEERKKERQNQQRAIIQENVVHGKISFADAARAEADFAAEEGERSKANAQSAFETFETVLAHPMNTVLTDRIARANDCIKRLTIDLKSHNEISNPDQAQEEGDEKPERLEKLTLLKWLFEARELLNKEMYDLHSQRSQTYSEVVLAPYRLSKDDAKVDEIAAFFKKDGQERHFKFAQDSLKRFEELQKIMERNVTSGVEDQLSAFWDIAPGLLQVIQQVPGQDMSNFAIFVPPQEYDENPAYHDHPLQYLFTVLSHAEKSAYQFIESQTNLLCLLHEVRTAITKANLRVFELERAAKEPHDRDLKEKMKKARRDEEDRLTMDLQEKVGEVERQWSEALGAGLLDCKGRVRVWLEESGGWDDALDD</sequence>
<feature type="compositionally biased region" description="Polar residues" evidence="3">
    <location>
        <begin position="385"/>
        <end position="394"/>
    </location>
</feature>
<keyword evidence="2" id="KW-0175">Coiled coil</keyword>
<feature type="region of interest" description="Disordered" evidence="3">
    <location>
        <begin position="633"/>
        <end position="754"/>
    </location>
</feature>
<organism evidence="4 5">
    <name type="scientific">Polychaeton citri CBS 116435</name>
    <dbReference type="NCBI Taxonomy" id="1314669"/>
    <lineage>
        <taxon>Eukaryota</taxon>
        <taxon>Fungi</taxon>
        <taxon>Dikarya</taxon>
        <taxon>Ascomycota</taxon>
        <taxon>Pezizomycotina</taxon>
        <taxon>Dothideomycetes</taxon>
        <taxon>Dothideomycetidae</taxon>
        <taxon>Capnodiales</taxon>
        <taxon>Capnodiaceae</taxon>
        <taxon>Polychaeton</taxon>
    </lineage>
</organism>
<feature type="compositionally biased region" description="Low complexity" evidence="3">
    <location>
        <begin position="316"/>
        <end position="325"/>
    </location>
</feature>
<evidence type="ECO:0000313" key="5">
    <source>
        <dbReference type="Proteomes" id="UP000799441"/>
    </source>
</evidence>
<feature type="compositionally biased region" description="Polar residues" evidence="3">
    <location>
        <begin position="456"/>
        <end position="469"/>
    </location>
</feature>
<feature type="compositionally biased region" description="Pro residues" evidence="3">
    <location>
        <begin position="148"/>
        <end position="159"/>
    </location>
</feature>
<feature type="coiled-coil region" evidence="2">
    <location>
        <begin position="894"/>
        <end position="945"/>
    </location>
</feature>
<evidence type="ECO:0000256" key="2">
    <source>
        <dbReference type="SAM" id="Coils"/>
    </source>
</evidence>
<proteinExistence type="inferred from homology"/>
<dbReference type="EMBL" id="MU003770">
    <property type="protein sequence ID" value="KAF2724808.1"/>
    <property type="molecule type" value="Genomic_DNA"/>
</dbReference>
<feature type="compositionally biased region" description="Polar residues" evidence="3">
    <location>
        <begin position="480"/>
        <end position="491"/>
    </location>
</feature>
<feature type="compositionally biased region" description="Low complexity" evidence="3">
    <location>
        <begin position="542"/>
        <end position="556"/>
    </location>
</feature>
<feature type="region of interest" description="Disordered" evidence="3">
    <location>
        <begin position="77"/>
        <end position="559"/>
    </location>
</feature>
<feature type="compositionally biased region" description="Polar residues" evidence="3">
    <location>
        <begin position="728"/>
        <end position="741"/>
    </location>
</feature>
<name>A0A9P4QFR2_9PEZI</name>
<dbReference type="AlphaFoldDB" id="A0A9P4QFR2"/>
<protein>
    <submittedName>
        <fullName evidence="4">Uncharacterized protein</fullName>
    </submittedName>
</protein>
<feature type="compositionally biased region" description="Basic and acidic residues" evidence="3">
    <location>
        <begin position="692"/>
        <end position="705"/>
    </location>
</feature>
<evidence type="ECO:0000256" key="1">
    <source>
        <dbReference type="ARBA" id="ARBA00009458"/>
    </source>
</evidence>
<dbReference type="OrthoDB" id="5367052at2759"/>